<organism evidence="1 2">
    <name type="scientific">Panagrolaimus davidi</name>
    <dbReference type="NCBI Taxonomy" id="227884"/>
    <lineage>
        <taxon>Eukaryota</taxon>
        <taxon>Metazoa</taxon>
        <taxon>Ecdysozoa</taxon>
        <taxon>Nematoda</taxon>
        <taxon>Chromadorea</taxon>
        <taxon>Rhabditida</taxon>
        <taxon>Tylenchina</taxon>
        <taxon>Panagrolaimomorpha</taxon>
        <taxon>Panagrolaimoidea</taxon>
        <taxon>Panagrolaimidae</taxon>
        <taxon>Panagrolaimus</taxon>
    </lineage>
</organism>
<proteinExistence type="predicted"/>
<evidence type="ECO:0000313" key="1">
    <source>
        <dbReference type="Proteomes" id="UP000887578"/>
    </source>
</evidence>
<dbReference type="Proteomes" id="UP000887578">
    <property type="component" value="Unplaced"/>
</dbReference>
<dbReference type="WBParaSite" id="PDA_v2.g16585.t1">
    <property type="protein sequence ID" value="PDA_v2.g16585.t1"/>
    <property type="gene ID" value="PDA_v2.g16585"/>
</dbReference>
<protein>
    <submittedName>
        <fullName evidence="2">Uncharacterized protein</fullName>
    </submittedName>
</protein>
<dbReference type="AlphaFoldDB" id="A0A914PFT0"/>
<accession>A0A914PFT0</accession>
<sequence length="400" mass="47128">MLDFQSPIILEFLHNFYLNVYHDVALAGGDFFEALNDDFKKPQQILDRLLNYHEHITTRIIGLLEDHTVMTLNLETFDLYHYDPYAPNDSVGREARIQNLEAMIPKIKALFEYHDKIRMVVGYIPNELLQEKVRGNEYFGCCVMELLIKYTNLPNIAGLEFENLRKRFQSWCYEVLKFKQNPQWIPFGSPLNYFETVRNVHNGGPVDISVVVRYIRQEIQLHSTNQRQIGFFDPAWLKHCDEYPIEIILEKFGQNYSSDTKKLIFLVAIEEHQYLFEYYNHKLICKNSIVSYEDNPEWKKRTDAIRSKIRPILKAIFYDRDYVRYNAKIDKNLVQHQNCPIDSPLFVVKFANLSIEDVKHEGQFNPADSRKVLKNAFSLKFIDFRIADAASSASKPVKYI</sequence>
<evidence type="ECO:0000313" key="2">
    <source>
        <dbReference type="WBParaSite" id="PDA_v2.g16585.t1"/>
    </source>
</evidence>
<name>A0A914PFT0_9BILA</name>
<reference evidence="2" key="1">
    <citation type="submission" date="2022-11" db="UniProtKB">
        <authorList>
            <consortium name="WormBaseParasite"/>
        </authorList>
    </citation>
    <scope>IDENTIFICATION</scope>
</reference>
<keyword evidence="1" id="KW-1185">Reference proteome</keyword>